<dbReference type="PIRSF" id="PIRSF003073">
    <property type="entry name" value="DNAC_TnpB_IstB"/>
    <property type="match status" value="1"/>
</dbReference>
<dbReference type="GO" id="GO:0006260">
    <property type="term" value="P:DNA replication"/>
    <property type="evidence" value="ECO:0007669"/>
    <property type="project" value="TreeGrafter"/>
</dbReference>
<evidence type="ECO:0000256" key="2">
    <source>
        <dbReference type="ARBA" id="ARBA00022741"/>
    </source>
</evidence>
<dbReference type="InterPro" id="IPR027417">
    <property type="entry name" value="P-loop_NTPase"/>
</dbReference>
<evidence type="ECO:0000256" key="1">
    <source>
        <dbReference type="ARBA" id="ARBA00008059"/>
    </source>
</evidence>
<dbReference type="InterPro" id="IPR003593">
    <property type="entry name" value="AAA+_ATPase"/>
</dbReference>
<reference evidence="5" key="1">
    <citation type="submission" date="2013-08" db="EMBL/GenBank/DDBJ databases">
        <authorList>
            <person name="Mendez C."/>
            <person name="Richter M."/>
            <person name="Ferrer M."/>
            <person name="Sanchez J."/>
        </authorList>
    </citation>
    <scope>NUCLEOTIDE SEQUENCE</scope>
</reference>
<feature type="domain" description="AAA+ ATPase" evidence="4">
    <location>
        <begin position="102"/>
        <end position="236"/>
    </location>
</feature>
<reference evidence="5" key="2">
    <citation type="journal article" date="2014" name="ISME J.">
        <title>Microbial stratification in low pH oxic and suboxic macroscopic growths along an acid mine drainage.</title>
        <authorList>
            <person name="Mendez-Garcia C."/>
            <person name="Mesa V."/>
            <person name="Sprenger R.R."/>
            <person name="Richter M."/>
            <person name="Diez M.S."/>
            <person name="Solano J."/>
            <person name="Bargiela R."/>
            <person name="Golyshina O.V."/>
            <person name="Manteca A."/>
            <person name="Ramos J.L."/>
            <person name="Gallego J.R."/>
            <person name="Llorente I."/>
            <person name="Martins Dos Santos V.A."/>
            <person name="Jensen O.N."/>
            <person name="Pelaez A.I."/>
            <person name="Sanchez J."/>
            <person name="Ferrer M."/>
        </authorList>
    </citation>
    <scope>NUCLEOTIDE SEQUENCE</scope>
</reference>
<evidence type="ECO:0000313" key="5">
    <source>
        <dbReference type="EMBL" id="EQD38444.1"/>
    </source>
</evidence>
<keyword evidence="2" id="KW-0547">Nucleotide-binding</keyword>
<comment type="caution">
    <text evidence="5">The sequence shown here is derived from an EMBL/GenBank/DDBJ whole genome shotgun (WGS) entry which is preliminary data.</text>
</comment>
<dbReference type="EMBL" id="AUZZ01008263">
    <property type="protein sequence ID" value="EQD38444.1"/>
    <property type="molecule type" value="Genomic_DNA"/>
</dbReference>
<accession>T1ABZ7</accession>
<dbReference type="SUPFAM" id="SSF52540">
    <property type="entry name" value="P-loop containing nucleoside triphosphate hydrolases"/>
    <property type="match status" value="1"/>
</dbReference>
<name>T1ABZ7_9ZZZZ</name>
<dbReference type="InterPro" id="IPR047661">
    <property type="entry name" value="IstB"/>
</dbReference>
<feature type="non-terminal residue" evidence="5">
    <location>
        <position position="239"/>
    </location>
</feature>
<dbReference type="AlphaFoldDB" id="T1ABZ7"/>
<dbReference type="InterPro" id="IPR002611">
    <property type="entry name" value="IstB_ATP-bd"/>
</dbReference>
<keyword evidence="3" id="KW-0067">ATP-binding</keyword>
<dbReference type="InterPro" id="IPR028350">
    <property type="entry name" value="DNAC/IstB-like"/>
</dbReference>
<organism evidence="5">
    <name type="scientific">mine drainage metagenome</name>
    <dbReference type="NCBI Taxonomy" id="410659"/>
    <lineage>
        <taxon>unclassified sequences</taxon>
        <taxon>metagenomes</taxon>
        <taxon>ecological metagenomes</taxon>
    </lineage>
</organism>
<dbReference type="CDD" id="cd00009">
    <property type="entry name" value="AAA"/>
    <property type="match status" value="1"/>
</dbReference>
<comment type="similarity">
    <text evidence="1">Belongs to the IS21/IS1162 putative ATP-binding protein family.</text>
</comment>
<dbReference type="Gene3D" id="3.40.50.300">
    <property type="entry name" value="P-loop containing nucleotide triphosphate hydrolases"/>
    <property type="match status" value="1"/>
</dbReference>
<protein>
    <submittedName>
        <fullName evidence="5">IstB ATP binding domain-containing protein</fullName>
    </submittedName>
</protein>
<proteinExistence type="inferred from homology"/>
<dbReference type="SMART" id="SM00382">
    <property type="entry name" value="AAA"/>
    <property type="match status" value="1"/>
</dbReference>
<evidence type="ECO:0000256" key="3">
    <source>
        <dbReference type="ARBA" id="ARBA00022840"/>
    </source>
</evidence>
<dbReference type="PANTHER" id="PTHR30050">
    <property type="entry name" value="CHROMOSOMAL REPLICATION INITIATOR PROTEIN DNAA"/>
    <property type="match status" value="1"/>
</dbReference>
<dbReference type="GO" id="GO:0005524">
    <property type="term" value="F:ATP binding"/>
    <property type="evidence" value="ECO:0007669"/>
    <property type="project" value="UniProtKB-KW"/>
</dbReference>
<dbReference type="NCBIfam" id="NF038214">
    <property type="entry name" value="IS21_help_AAA"/>
    <property type="match status" value="1"/>
</dbReference>
<gene>
    <name evidence="5" type="ORF">B2A_11447</name>
</gene>
<dbReference type="PANTHER" id="PTHR30050:SF4">
    <property type="entry name" value="ATP-BINDING PROTEIN RV3427C IN INSERTION SEQUENCE-RELATED"/>
    <property type="match status" value="1"/>
</dbReference>
<dbReference type="Pfam" id="PF01695">
    <property type="entry name" value="IstB_IS21"/>
    <property type="match status" value="1"/>
</dbReference>
<sequence length="239" mass="25875">MTESSQYQKLRAHLAFLRMTAAAGALSGELDHAIKAKLTHQGFLERLLAIEVAAVDERRQMSLSRFACLPSPFTLSDFDFSAQPSVDKKLIDELATLRFVEDATNVLLIGPPGVGKTMLAVGLGHAAVAAGMRTYYTTAADLAARCHRAAMEGRWATAMRFYAGPRLLIIDEVGYLPLPAEAAAALFQVVSQRYLKGSIALTTNLGIASWGKVFDDDPMVPAAMLDRLLHRSVVINIDG</sequence>
<evidence type="ECO:0000259" key="4">
    <source>
        <dbReference type="SMART" id="SM00382"/>
    </source>
</evidence>